<reference evidence="1" key="1">
    <citation type="journal article" date="2021" name="Proc. Natl. Acad. Sci. U.S.A.">
        <title>A Catalog of Tens of Thousands of Viruses from Human Metagenomes Reveals Hidden Associations with Chronic Diseases.</title>
        <authorList>
            <person name="Tisza M.J."/>
            <person name="Buck C.B."/>
        </authorList>
    </citation>
    <scope>NUCLEOTIDE SEQUENCE</scope>
    <source>
        <strain evidence="1">CtGAB12</strain>
    </source>
</reference>
<organism evidence="1">
    <name type="scientific">Caudovirales sp. ctGAB12</name>
    <dbReference type="NCBI Taxonomy" id="2827632"/>
    <lineage>
        <taxon>Viruses</taxon>
        <taxon>Duplodnaviria</taxon>
        <taxon>Heunggongvirae</taxon>
        <taxon>Uroviricota</taxon>
        <taxon>Caudoviricetes</taxon>
    </lineage>
</organism>
<protein>
    <submittedName>
        <fullName evidence="1">Uncharacterized protein</fullName>
    </submittedName>
</protein>
<sequence>MLPKSLIITSQIRNILINIPIYYDIFVIKSIFYGNFTIV</sequence>
<accession>A0A8S5SQF6</accession>
<dbReference type="EMBL" id="BK032644">
    <property type="protein sequence ID" value="DAF52927.1"/>
    <property type="molecule type" value="Genomic_DNA"/>
</dbReference>
<name>A0A8S5SQF6_9CAUD</name>
<proteinExistence type="predicted"/>
<evidence type="ECO:0000313" key="1">
    <source>
        <dbReference type="EMBL" id="DAF52927.1"/>
    </source>
</evidence>